<evidence type="ECO:0000256" key="5">
    <source>
        <dbReference type="ARBA" id="ARBA00022801"/>
    </source>
</evidence>
<comment type="catalytic activity">
    <reaction evidence="1">
        <text>Thiol-dependent hydrolysis of ester, thioester, amide, peptide and isopeptide bonds formed by the C-terminal Gly of ubiquitin (a 76-residue protein attached to proteins as an intracellular targeting signal).</text>
        <dbReference type="EC" id="3.4.19.12"/>
    </reaction>
</comment>
<dbReference type="EC" id="3.4.19.12" evidence="2"/>
<dbReference type="InterPro" id="IPR025305">
    <property type="entry name" value="UCH_repeat_domain"/>
</dbReference>
<evidence type="ECO:0000256" key="2">
    <source>
        <dbReference type="ARBA" id="ARBA00012759"/>
    </source>
</evidence>
<protein>
    <recommendedName>
        <fullName evidence="2">ubiquitinyl hydrolase 1</fullName>
        <ecNumber evidence="2">3.4.19.12</ecNumber>
    </recommendedName>
</protein>
<dbReference type="OrthoDB" id="2420415at2759"/>
<evidence type="ECO:0000256" key="7">
    <source>
        <dbReference type="SAM" id="MobiDB-lite"/>
    </source>
</evidence>
<feature type="compositionally biased region" description="Pro residues" evidence="7">
    <location>
        <begin position="980"/>
        <end position="989"/>
    </location>
</feature>
<keyword evidence="5" id="KW-0378">Hydrolase</keyword>
<dbReference type="Pfam" id="PF13446">
    <property type="entry name" value="RPT"/>
    <property type="match status" value="2"/>
</dbReference>
<dbReference type="GO" id="GO:0070628">
    <property type="term" value="F:proteasome binding"/>
    <property type="evidence" value="ECO:0007669"/>
    <property type="project" value="TreeGrafter"/>
</dbReference>
<feature type="compositionally biased region" description="Basic and acidic residues" evidence="7">
    <location>
        <begin position="279"/>
        <end position="288"/>
    </location>
</feature>
<keyword evidence="6" id="KW-0788">Thiol protease</keyword>
<dbReference type="Pfam" id="PF00443">
    <property type="entry name" value="UCH"/>
    <property type="match status" value="1"/>
</dbReference>
<dbReference type="Gene3D" id="3.90.70.10">
    <property type="entry name" value="Cysteine proteinases"/>
    <property type="match status" value="2"/>
</dbReference>
<feature type="domain" description="USP" evidence="8">
    <location>
        <begin position="848"/>
        <end position="1392"/>
    </location>
</feature>
<reference evidence="9 10" key="1">
    <citation type="submission" date="2018-11" db="EMBL/GenBank/DDBJ databases">
        <title>Genome assembly of Steccherinum ochraceum LE-BIN_3174, the white-rot fungus of the Steccherinaceae family (The Residual Polyporoid clade, Polyporales, Basidiomycota).</title>
        <authorList>
            <person name="Fedorova T.V."/>
            <person name="Glazunova O.A."/>
            <person name="Landesman E.O."/>
            <person name="Moiseenko K.V."/>
            <person name="Psurtseva N.V."/>
            <person name="Savinova O.S."/>
            <person name="Shakhova N.V."/>
            <person name="Tyazhelova T.V."/>
            <person name="Vasina D.V."/>
        </authorList>
    </citation>
    <scope>NUCLEOTIDE SEQUENCE [LARGE SCALE GENOMIC DNA]</scope>
    <source>
        <strain evidence="9 10">LE-BIN_3174</strain>
    </source>
</reference>
<dbReference type="GO" id="GO:0043161">
    <property type="term" value="P:proteasome-mediated ubiquitin-dependent protein catabolic process"/>
    <property type="evidence" value="ECO:0007669"/>
    <property type="project" value="InterPro"/>
</dbReference>
<keyword evidence="3 9" id="KW-0645">Protease</keyword>
<organism evidence="9 10">
    <name type="scientific">Steccherinum ochraceum</name>
    <dbReference type="NCBI Taxonomy" id="92696"/>
    <lineage>
        <taxon>Eukaryota</taxon>
        <taxon>Fungi</taxon>
        <taxon>Dikarya</taxon>
        <taxon>Basidiomycota</taxon>
        <taxon>Agaricomycotina</taxon>
        <taxon>Agaricomycetes</taxon>
        <taxon>Polyporales</taxon>
        <taxon>Steccherinaceae</taxon>
        <taxon>Steccherinum</taxon>
    </lineage>
</organism>
<feature type="region of interest" description="Disordered" evidence="7">
    <location>
        <begin position="1"/>
        <end position="153"/>
    </location>
</feature>
<dbReference type="PROSITE" id="PS00972">
    <property type="entry name" value="USP_1"/>
    <property type="match status" value="1"/>
</dbReference>
<dbReference type="InterPro" id="IPR038765">
    <property type="entry name" value="Papain-like_cys_pep_sf"/>
</dbReference>
<evidence type="ECO:0000256" key="1">
    <source>
        <dbReference type="ARBA" id="ARBA00000707"/>
    </source>
</evidence>
<dbReference type="CDD" id="cd02666">
    <property type="entry name" value="Peptidase_C19J"/>
    <property type="match status" value="1"/>
</dbReference>
<dbReference type="Proteomes" id="UP000292702">
    <property type="component" value="Unassembled WGS sequence"/>
</dbReference>
<dbReference type="PROSITE" id="PS50235">
    <property type="entry name" value="USP_3"/>
    <property type="match status" value="1"/>
</dbReference>
<name>A0A4R0REG3_9APHY</name>
<feature type="compositionally biased region" description="Polar residues" evidence="7">
    <location>
        <begin position="127"/>
        <end position="151"/>
    </location>
</feature>
<dbReference type="GO" id="GO:0016579">
    <property type="term" value="P:protein deubiquitination"/>
    <property type="evidence" value="ECO:0007669"/>
    <property type="project" value="InterPro"/>
</dbReference>
<evidence type="ECO:0000256" key="4">
    <source>
        <dbReference type="ARBA" id="ARBA00022786"/>
    </source>
</evidence>
<feature type="region of interest" description="Disordered" evidence="7">
    <location>
        <begin position="244"/>
        <end position="288"/>
    </location>
</feature>
<evidence type="ECO:0000313" key="9">
    <source>
        <dbReference type="EMBL" id="TCD66521.1"/>
    </source>
</evidence>
<feature type="compositionally biased region" description="Low complexity" evidence="7">
    <location>
        <begin position="257"/>
        <end position="275"/>
    </location>
</feature>
<keyword evidence="4" id="KW-0833">Ubl conjugation pathway</keyword>
<dbReference type="InterPro" id="IPR001394">
    <property type="entry name" value="Peptidase_C19_UCH"/>
</dbReference>
<dbReference type="EMBL" id="RWJN01000132">
    <property type="protein sequence ID" value="TCD66521.1"/>
    <property type="molecule type" value="Genomic_DNA"/>
</dbReference>
<dbReference type="PROSITE" id="PS00973">
    <property type="entry name" value="USP_2"/>
    <property type="match status" value="1"/>
</dbReference>
<dbReference type="SUPFAM" id="SSF54001">
    <property type="entry name" value="Cysteine proteinases"/>
    <property type="match status" value="1"/>
</dbReference>
<feature type="compositionally biased region" description="Low complexity" evidence="7">
    <location>
        <begin position="72"/>
        <end position="85"/>
    </location>
</feature>
<gene>
    <name evidence="9" type="primary">UBP2</name>
    <name evidence="9" type="ORF">EIP91_001297</name>
</gene>
<dbReference type="GO" id="GO:0061136">
    <property type="term" value="P:regulation of proteasomal protein catabolic process"/>
    <property type="evidence" value="ECO:0007669"/>
    <property type="project" value="TreeGrafter"/>
</dbReference>
<evidence type="ECO:0000256" key="3">
    <source>
        <dbReference type="ARBA" id="ARBA00022670"/>
    </source>
</evidence>
<dbReference type="PANTHER" id="PTHR43982">
    <property type="entry name" value="UBIQUITIN CARBOXYL-TERMINAL HYDROLASE"/>
    <property type="match status" value="1"/>
</dbReference>
<accession>A0A4R0REG3</accession>
<evidence type="ECO:0000259" key="8">
    <source>
        <dbReference type="PROSITE" id="PS50235"/>
    </source>
</evidence>
<sequence>MTSSKPSPPGHERSRSSDLGASSSTSRPSRHATAPTVLYPDVEDTPTQTLKNRRPLPSPNHAQSVPADRFYGSSPARSSALGSSRTSYIPATPLKETPPIAMKDVAPTITAEPSDIEMTDENPPIYINSSDGWGDQTTSSKARWGDQTTSKKGWDEQATLNSGWDDQALQEMHWDNTDAFQNMASDWGSSLGSSKVDIDGRNADEEERWWDADLRLASKRPGSGVLPPLLADLLHHCDHTLYSVSASPPPPKRSHNHSNSTSSTTSSSTSASTSANLPPDHHPPTADEVRTAVPHANAYYCREHNGWILLSWCSSTVLPPLARSFKSFIPLPDQSRRKRTASCVGEGEQPLGQANKTHHFHKYGQAVDARMLTTPYRRSEWEEEELRKRRRRKMTLHEEGENSTSEKAKQAEDEEDVEGDLLDLYVIPGVIPVKYMDELTNSKLSHPSLGVTPNASALLAWETFITIAENRLFRGENRVLPVSRPKFQSKVGWSPGIKIIFDLMGFPLKPLNVGWSPEAEQTLQPPDIDPSTPQGKKMRARLLRAWVEISAYAAIFYKSTSPQSFGPNFIPQSLSVKVESAREMYQTGIGAHMNQIPRGLLPEQLVGYTKLNSVWTGLGMTASAYSYDYLMFAYYAQCRCDPANTPTYFLYLQTLHDAMKTLSVPSSAREELETTLIEEKSRGRWTPADLKRSILVLGFGRDNELGVELDEDVDEEFILRAWKDGIKRSWRMAEGGSEKRVELNEAFKMLAEERESIRLMDVWKYDKGVGMSPDTAYSTLEVPADTDDGMLLTIYSLRVEDQPGQIDKMKEALSVIAELRESDRLRAFLETGTDPGDPSTLVQMDMPRGLNQLGNTCYLNSLLQYFYTIKDLREAVAPLNTAEVKGLDDKKLSDDDLKRHRVGGRLVTRREIQRSKKFVSQLAELFWHMEYCDSAAVTPTLDLAKLALVTSQDEEEDDMASGGEGMGTDSDATLVDDAPSRPPQSPPMSPSVLGKRPRGDVGSMDVDMEGGKGKENSLLVDKEKGRGGETGRGREEEKESGDIEMVEDTAKPQPPALPPRKLREVDDSVMMFGRQHDVSECMDNCMFQIETALLDFHDSEDDKTSVVKRLFYGKKKQRLAPVDAAESRTSRYSIHEKEDPFSHLHVNVAEEGYDLYDGLSRYFDDVVDFEGIKRRMEVSLVDLPPLLQIQLQRVQFDRETQQAYKSQAYVKFGETVYLDRFMESAAPEKKARAKAVQARLNACRDRIYKLTQGKHAPFAPALGGVADFLQQQEALRLEEVDDDFIAVIRTEQDSITTSLERERAEAVRLKEELEAVWKDDVSAAYDLTSVFIHRGSSPSWGHYFFYSRNLPDKPDSWFKYNDSDVSVVSRDEVLADTTGSTANPYMLVFTRKDLNDV</sequence>
<feature type="compositionally biased region" description="Basic and acidic residues" evidence="7">
    <location>
        <begin position="395"/>
        <end position="411"/>
    </location>
</feature>
<comment type="caution">
    <text evidence="9">The sequence shown here is derived from an EMBL/GenBank/DDBJ whole genome shotgun (WGS) entry which is preliminary data.</text>
</comment>
<evidence type="ECO:0000313" key="10">
    <source>
        <dbReference type="Proteomes" id="UP000292702"/>
    </source>
</evidence>
<dbReference type="PANTHER" id="PTHR43982:SF6">
    <property type="entry name" value="UBIQUITIN CARBOXYL-TERMINAL HYDROLASE 2-RELATED"/>
    <property type="match status" value="1"/>
</dbReference>
<keyword evidence="10" id="KW-1185">Reference proteome</keyword>
<proteinExistence type="predicted"/>
<dbReference type="GO" id="GO:0004843">
    <property type="term" value="F:cysteine-type deubiquitinase activity"/>
    <property type="evidence" value="ECO:0007669"/>
    <property type="project" value="UniProtKB-EC"/>
</dbReference>
<feature type="region of interest" description="Disordered" evidence="7">
    <location>
        <begin position="392"/>
        <end position="416"/>
    </location>
</feature>
<dbReference type="InterPro" id="IPR028889">
    <property type="entry name" value="USP"/>
</dbReference>
<evidence type="ECO:0000256" key="6">
    <source>
        <dbReference type="ARBA" id="ARBA00022807"/>
    </source>
</evidence>
<dbReference type="STRING" id="92696.A0A4R0REG3"/>
<dbReference type="InterPro" id="IPR018200">
    <property type="entry name" value="USP_CS"/>
</dbReference>
<feature type="compositionally biased region" description="Basic and acidic residues" evidence="7">
    <location>
        <begin position="1009"/>
        <end position="1041"/>
    </location>
</feature>
<dbReference type="InterPro" id="IPR044635">
    <property type="entry name" value="UBP14-like"/>
</dbReference>
<feature type="region of interest" description="Disordered" evidence="7">
    <location>
        <begin position="952"/>
        <end position="1061"/>
    </location>
</feature>
<feature type="compositionally biased region" description="Low complexity" evidence="7">
    <location>
        <begin position="17"/>
        <end position="27"/>
    </location>
</feature>